<accession>A0ABR8TLC1</accession>
<gene>
    <name evidence="1" type="ORF">H9642_05185</name>
</gene>
<evidence type="ECO:0000313" key="2">
    <source>
        <dbReference type="Proteomes" id="UP000611945"/>
    </source>
</evidence>
<name>A0ABR8TLC1_9PSED</name>
<evidence type="ECO:0000313" key="1">
    <source>
        <dbReference type="EMBL" id="MBD7976578.1"/>
    </source>
</evidence>
<dbReference type="Proteomes" id="UP000611945">
    <property type="component" value="Unassembled WGS sequence"/>
</dbReference>
<keyword evidence="2" id="KW-1185">Reference proteome</keyword>
<comment type="caution">
    <text evidence="1">The sequence shown here is derived from an EMBL/GenBank/DDBJ whole genome shotgun (WGS) entry which is preliminary data.</text>
</comment>
<organism evidence="1 2">
    <name type="scientific">Serpens gallinarum</name>
    <dbReference type="NCBI Taxonomy" id="2763075"/>
    <lineage>
        <taxon>Bacteria</taxon>
        <taxon>Pseudomonadati</taxon>
        <taxon>Pseudomonadota</taxon>
        <taxon>Gammaproteobacteria</taxon>
        <taxon>Pseudomonadales</taxon>
        <taxon>Pseudomonadaceae</taxon>
        <taxon>Pseudomonas</taxon>
    </lineage>
</organism>
<dbReference type="EMBL" id="JACSQG010000001">
    <property type="protein sequence ID" value="MBD7976578.1"/>
    <property type="molecule type" value="Genomic_DNA"/>
</dbReference>
<reference evidence="1 2" key="1">
    <citation type="submission" date="2020-08" db="EMBL/GenBank/DDBJ databases">
        <title>A Genomic Blueprint of the Chicken Gut Microbiome.</title>
        <authorList>
            <person name="Gilroy R."/>
            <person name="Ravi A."/>
            <person name="Getino M."/>
            <person name="Pursley I."/>
            <person name="Horton D.L."/>
            <person name="Alikhan N.-F."/>
            <person name="Baker D."/>
            <person name="Gharbi K."/>
            <person name="Hall N."/>
            <person name="Watson M."/>
            <person name="Adriaenssens E.M."/>
            <person name="Foster-Nyarko E."/>
            <person name="Jarju S."/>
            <person name="Secka A."/>
            <person name="Antonio M."/>
            <person name="Oren A."/>
            <person name="Chaudhuri R."/>
            <person name="La Ragione R.M."/>
            <person name="Hildebrand F."/>
            <person name="Pallen M.J."/>
        </authorList>
    </citation>
    <scope>NUCLEOTIDE SEQUENCE [LARGE SCALE GENOMIC DNA]</scope>
    <source>
        <strain evidence="1 2">Sa2CUA2</strain>
    </source>
</reference>
<proteinExistence type="predicted"/>
<evidence type="ECO:0008006" key="3">
    <source>
        <dbReference type="Google" id="ProtNLM"/>
    </source>
</evidence>
<dbReference type="RefSeq" id="WP_251835320.1">
    <property type="nucleotide sequence ID" value="NZ_JACSQG010000001.1"/>
</dbReference>
<sequence length="96" mass="10829">MSDEYKFVECCTHGKQQATYVCQHIVQTLKDGKPRGFWSAEPEPGDERPDSWCTACEEKFNSLGGEWNDESEAFAGVTLLCGACYDRAKELNRKIS</sequence>
<protein>
    <recommendedName>
        <fullName evidence="3">ClpX-type ZB domain-containing protein</fullName>
    </recommendedName>
</protein>